<proteinExistence type="predicted"/>
<organism evidence="2 3">
    <name type="scientific">Schistosoma margrebowiei</name>
    <dbReference type="NCBI Taxonomy" id="48269"/>
    <lineage>
        <taxon>Eukaryota</taxon>
        <taxon>Metazoa</taxon>
        <taxon>Spiralia</taxon>
        <taxon>Lophotrochozoa</taxon>
        <taxon>Platyhelminthes</taxon>
        <taxon>Trematoda</taxon>
        <taxon>Digenea</taxon>
        <taxon>Strigeidida</taxon>
        <taxon>Schistosomatoidea</taxon>
        <taxon>Schistosomatidae</taxon>
        <taxon>Schistosoma</taxon>
    </lineage>
</organism>
<reference evidence="2 3" key="1">
    <citation type="submission" date="2018-11" db="EMBL/GenBank/DDBJ databases">
        <authorList>
            <consortium name="Pathogen Informatics"/>
        </authorList>
    </citation>
    <scope>NUCLEOTIDE SEQUENCE [LARGE SCALE GENOMIC DNA]</scope>
    <source>
        <strain evidence="2 3">Zambia</strain>
    </source>
</reference>
<dbReference type="EMBL" id="UZAI01020443">
    <property type="protein sequence ID" value="VDP51525.1"/>
    <property type="molecule type" value="Genomic_DNA"/>
</dbReference>
<keyword evidence="1" id="KW-1133">Transmembrane helix</keyword>
<keyword evidence="3" id="KW-1185">Reference proteome</keyword>
<keyword evidence="1" id="KW-0812">Transmembrane</keyword>
<name>A0A3P8F7B4_9TREM</name>
<sequence length="47" mass="5539">MSQERNRPCQAKLAHREERRRRETRLGGLSSFVISFSVGNWFIVFSV</sequence>
<evidence type="ECO:0000256" key="1">
    <source>
        <dbReference type="SAM" id="Phobius"/>
    </source>
</evidence>
<protein>
    <submittedName>
        <fullName evidence="2">Uncharacterized protein</fullName>
    </submittedName>
</protein>
<accession>A0A3P8F7B4</accession>
<evidence type="ECO:0000313" key="2">
    <source>
        <dbReference type="EMBL" id="VDP51525.1"/>
    </source>
</evidence>
<dbReference type="AlphaFoldDB" id="A0A3P8F7B4"/>
<evidence type="ECO:0000313" key="3">
    <source>
        <dbReference type="Proteomes" id="UP000277204"/>
    </source>
</evidence>
<feature type="transmembrane region" description="Helical" evidence="1">
    <location>
        <begin position="26"/>
        <end position="44"/>
    </location>
</feature>
<dbReference type="Proteomes" id="UP000277204">
    <property type="component" value="Unassembled WGS sequence"/>
</dbReference>
<gene>
    <name evidence="2" type="ORF">SMRZ_LOCUS24495</name>
</gene>
<keyword evidence="1" id="KW-0472">Membrane</keyword>